<dbReference type="InterPro" id="IPR041698">
    <property type="entry name" value="Methyltransf_25"/>
</dbReference>
<dbReference type="Proteomes" id="UP001079657">
    <property type="component" value="Unassembled WGS sequence"/>
</dbReference>
<dbReference type="GO" id="GO:0032259">
    <property type="term" value="P:methylation"/>
    <property type="evidence" value="ECO:0007669"/>
    <property type="project" value="UniProtKB-KW"/>
</dbReference>
<dbReference type="EMBL" id="JAPQES010000002">
    <property type="protein sequence ID" value="MCY6370568.1"/>
    <property type="molecule type" value="Genomic_DNA"/>
</dbReference>
<dbReference type="SUPFAM" id="SSF53335">
    <property type="entry name" value="S-adenosyl-L-methionine-dependent methyltransferases"/>
    <property type="match status" value="1"/>
</dbReference>
<dbReference type="PANTHER" id="PTHR43861">
    <property type="entry name" value="TRANS-ACONITATE 2-METHYLTRANSFERASE-RELATED"/>
    <property type="match status" value="1"/>
</dbReference>
<name>A0ABT4CND1_9CLOT</name>
<evidence type="ECO:0000259" key="2">
    <source>
        <dbReference type="Pfam" id="PF13649"/>
    </source>
</evidence>
<protein>
    <submittedName>
        <fullName evidence="3">Methyltransferase domain-containing protein</fullName>
    </submittedName>
</protein>
<dbReference type="InterPro" id="IPR029063">
    <property type="entry name" value="SAM-dependent_MTases_sf"/>
</dbReference>
<feature type="domain" description="Methyltransferase" evidence="2">
    <location>
        <begin position="43"/>
        <end position="137"/>
    </location>
</feature>
<proteinExistence type="predicted"/>
<dbReference type="RefSeq" id="WP_268049301.1">
    <property type="nucleotide sequence ID" value="NZ_JAPQES010000002.1"/>
</dbReference>
<keyword evidence="3" id="KW-0489">Methyltransferase</keyword>
<dbReference type="CDD" id="cd02440">
    <property type="entry name" value="AdoMet_MTases"/>
    <property type="match status" value="1"/>
</dbReference>
<evidence type="ECO:0000313" key="4">
    <source>
        <dbReference type="Proteomes" id="UP001079657"/>
    </source>
</evidence>
<gene>
    <name evidence="3" type="ORF">OXH55_07985</name>
</gene>
<dbReference type="Gene3D" id="2.20.25.110">
    <property type="entry name" value="S-adenosyl-L-methionine-dependent methyltransferases"/>
    <property type="match status" value="1"/>
</dbReference>
<keyword evidence="1" id="KW-0808">Transferase</keyword>
<evidence type="ECO:0000313" key="3">
    <source>
        <dbReference type="EMBL" id="MCY6370568.1"/>
    </source>
</evidence>
<accession>A0ABT4CND1</accession>
<sequence length="255" mass="30440">MKCYKDFAKIYDKLIHGDIDYKSYGEAIIKICNENNIERIDYLDLACGTGNVTKEIGKEFKNVWAVDLSYDMLAQAEGKLREEKLKANFICQNMSKLNLMKKFDLITCVLDSTNYILDEQELEEYFKGVYKHLKDEGIFVFDINSYYKLTRILGNNIFNYDDEEIVYIWENVLENDVVDMYLTFFVEEKELYRRFDEEHTERAYKEEFLDEILKKIGFDIIKKLDNYKEEKITDNTERIVYVLTKKQLGGKENER</sequence>
<dbReference type="GO" id="GO:0008168">
    <property type="term" value="F:methyltransferase activity"/>
    <property type="evidence" value="ECO:0007669"/>
    <property type="project" value="UniProtKB-KW"/>
</dbReference>
<dbReference type="Pfam" id="PF13649">
    <property type="entry name" value="Methyltransf_25"/>
    <property type="match status" value="1"/>
</dbReference>
<organism evidence="3 4">
    <name type="scientific">Clostridium ganghwense</name>
    <dbReference type="NCBI Taxonomy" id="312089"/>
    <lineage>
        <taxon>Bacteria</taxon>
        <taxon>Bacillati</taxon>
        <taxon>Bacillota</taxon>
        <taxon>Clostridia</taxon>
        <taxon>Eubacteriales</taxon>
        <taxon>Clostridiaceae</taxon>
        <taxon>Clostridium</taxon>
    </lineage>
</organism>
<comment type="caution">
    <text evidence="3">The sequence shown here is derived from an EMBL/GenBank/DDBJ whole genome shotgun (WGS) entry which is preliminary data.</text>
</comment>
<reference evidence="3" key="1">
    <citation type="submission" date="2022-12" db="EMBL/GenBank/DDBJ databases">
        <authorList>
            <person name="Wang J."/>
        </authorList>
    </citation>
    <scope>NUCLEOTIDE SEQUENCE</scope>
    <source>
        <strain evidence="3">HY-42-06</strain>
    </source>
</reference>
<evidence type="ECO:0000256" key="1">
    <source>
        <dbReference type="ARBA" id="ARBA00022679"/>
    </source>
</evidence>
<keyword evidence="4" id="KW-1185">Reference proteome</keyword>
<dbReference type="Gene3D" id="3.40.50.150">
    <property type="entry name" value="Vaccinia Virus protein VP39"/>
    <property type="match status" value="1"/>
</dbReference>